<comment type="subcellular location">
    <subcellularLocation>
        <location evidence="1 9">Cell membrane</location>
        <topology evidence="1 9">Multi-pass membrane protein</topology>
    </subcellularLocation>
</comment>
<comment type="pathway">
    <text evidence="2 9">Cofactor biosynthesis; adenosylcobalamin biosynthesis.</text>
</comment>
<proteinExistence type="inferred from homology"/>
<dbReference type="EMBL" id="DWWB01000053">
    <property type="protein sequence ID" value="HJC66869.1"/>
    <property type="molecule type" value="Genomic_DNA"/>
</dbReference>
<dbReference type="PANTHER" id="PTHR34308:SF1">
    <property type="entry name" value="COBALAMIN BIOSYNTHESIS PROTEIN CBIB"/>
    <property type="match status" value="1"/>
</dbReference>
<comment type="caution">
    <text evidence="9">Lacks conserved residue(s) required for the propagation of feature annotation.</text>
</comment>
<evidence type="ECO:0000256" key="6">
    <source>
        <dbReference type="ARBA" id="ARBA00022692"/>
    </source>
</evidence>
<evidence type="ECO:0000256" key="9">
    <source>
        <dbReference type="HAMAP-Rule" id="MF_00024"/>
    </source>
</evidence>
<comment type="similarity">
    <text evidence="3 9">Belongs to the CobD/CbiB family.</text>
</comment>
<keyword evidence="6 9" id="KW-0812">Transmembrane</keyword>
<feature type="transmembrane region" description="Helical" evidence="9">
    <location>
        <begin position="60"/>
        <end position="86"/>
    </location>
</feature>
<feature type="transmembrane region" description="Helical" evidence="9">
    <location>
        <begin position="12"/>
        <end position="31"/>
    </location>
</feature>
<dbReference type="InterPro" id="IPR004485">
    <property type="entry name" value="Cobalamin_biosynth_CobD/CbiB"/>
</dbReference>
<sequence>MEAISGFLKINGLTLLLACILDWIMGDPVWLPHPVRLMGKMIGGLERSLRKRFGKREREAGTVLVLVMVLSWSLVPAAILGILWSLPLPGGILIPLLVQSALSAQLLAARDLKVQSCRVGESLKKGDLPEAKKRVSMIVGRDTAPLDEAGVARAAVETVAENTSDGVIAPMVFLALLGPAGGYFYKAVNTMDSMIGYRNEVYERFGKTAARLDDLVNLIPARLTGFLFCLTAGLLPGFDGRGALRIFFRDRKKHASPNSAHGEAACAGALGLRLAGDAWYFGKLHHKPWIGDETRPIEAADIGRACRLMTGAQLLLLAGWGLMLWVL</sequence>
<feature type="transmembrane region" description="Helical" evidence="9">
    <location>
        <begin position="167"/>
        <end position="185"/>
    </location>
</feature>
<dbReference type="GO" id="GO:0048472">
    <property type="term" value="F:threonine-phosphate decarboxylase activity"/>
    <property type="evidence" value="ECO:0007669"/>
    <property type="project" value="InterPro"/>
</dbReference>
<evidence type="ECO:0000256" key="1">
    <source>
        <dbReference type="ARBA" id="ARBA00004651"/>
    </source>
</evidence>
<dbReference type="NCBIfam" id="TIGR00380">
    <property type="entry name" value="cobal_cbiB"/>
    <property type="match status" value="1"/>
</dbReference>
<evidence type="ECO:0000256" key="5">
    <source>
        <dbReference type="ARBA" id="ARBA00022573"/>
    </source>
</evidence>
<protein>
    <recommendedName>
        <fullName evidence="9">Cobalamin biosynthesis protein CobD</fullName>
    </recommendedName>
</protein>
<reference evidence="10" key="2">
    <citation type="submission" date="2021-04" db="EMBL/GenBank/DDBJ databases">
        <authorList>
            <person name="Gilroy R."/>
        </authorList>
    </citation>
    <scope>NUCLEOTIDE SEQUENCE</scope>
    <source>
        <strain evidence="10">CHK198-12963</strain>
    </source>
</reference>
<dbReference type="Pfam" id="PF03186">
    <property type="entry name" value="CobD_Cbib"/>
    <property type="match status" value="1"/>
</dbReference>
<dbReference type="HAMAP" id="MF_00024">
    <property type="entry name" value="CobD_CbiB"/>
    <property type="match status" value="1"/>
</dbReference>
<keyword evidence="4 9" id="KW-1003">Cell membrane</keyword>
<keyword evidence="7 9" id="KW-1133">Transmembrane helix</keyword>
<evidence type="ECO:0000313" key="11">
    <source>
        <dbReference type="Proteomes" id="UP000823863"/>
    </source>
</evidence>
<evidence type="ECO:0000256" key="8">
    <source>
        <dbReference type="ARBA" id="ARBA00023136"/>
    </source>
</evidence>
<accession>A0A9D2PTJ0</accession>
<feature type="transmembrane region" description="Helical" evidence="9">
    <location>
        <begin position="223"/>
        <end position="244"/>
    </location>
</feature>
<gene>
    <name evidence="10" type="primary">cbiB</name>
    <name evidence="9" type="synonym">cobD</name>
    <name evidence="10" type="ORF">H9931_09150</name>
</gene>
<keyword evidence="8 9" id="KW-0472">Membrane</keyword>
<organism evidence="10 11">
    <name type="scientific">Candidatus Enterocloster excrementigallinarum</name>
    <dbReference type="NCBI Taxonomy" id="2838558"/>
    <lineage>
        <taxon>Bacteria</taxon>
        <taxon>Bacillati</taxon>
        <taxon>Bacillota</taxon>
        <taxon>Clostridia</taxon>
        <taxon>Lachnospirales</taxon>
        <taxon>Lachnospiraceae</taxon>
        <taxon>Enterocloster</taxon>
    </lineage>
</organism>
<evidence type="ECO:0000256" key="3">
    <source>
        <dbReference type="ARBA" id="ARBA00006263"/>
    </source>
</evidence>
<dbReference type="GO" id="GO:0009236">
    <property type="term" value="P:cobalamin biosynthetic process"/>
    <property type="evidence" value="ECO:0007669"/>
    <property type="project" value="UniProtKB-UniRule"/>
</dbReference>
<evidence type="ECO:0000313" key="10">
    <source>
        <dbReference type="EMBL" id="HJC66869.1"/>
    </source>
</evidence>
<reference evidence="10" key="1">
    <citation type="journal article" date="2021" name="PeerJ">
        <title>Extensive microbial diversity within the chicken gut microbiome revealed by metagenomics and culture.</title>
        <authorList>
            <person name="Gilroy R."/>
            <person name="Ravi A."/>
            <person name="Getino M."/>
            <person name="Pursley I."/>
            <person name="Horton D.L."/>
            <person name="Alikhan N.F."/>
            <person name="Baker D."/>
            <person name="Gharbi K."/>
            <person name="Hall N."/>
            <person name="Watson M."/>
            <person name="Adriaenssens E.M."/>
            <person name="Foster-Nyarko E."/>
            <person name="Jarju S."/>
            <person name="Secka A."/>
            <person name="Antonio M."/>
            <person name="Oren A."/>
            <person name="Chaudhuri R.R."/>
            <person name="La Ragione R."/>
            <person name="Hildebrand F."/>
            <person name="Pallen M.J."/>
        </authorList>
    </citation>
    <scope>NUCLEOTIDE SEQUENCE</scope>
    <source>
        <strain evidence="10">CHK198-12963</strain>
    </source>
</reference>
<dbReference type="AlphaFoldDB" id="A0A9D2PTJ0"/>
<dbReference type="Proteomes" id="UP000823863">
    <property type="component" value="Unassembled WGS sequence"/>
</dbReference>
<dbReference type="PANTHER" id="PTHR34308">
    <property type="entry name" value="COBALAMIN BIOSYNTHESIS PROTEIN CBIB"/>
    <property type="match status" value="1"/>
</dbReference>
<dbReference type="GO" id="GO:0005886">
    <property type="term" value="C:plasma membrane"/>
    <property type="evidence" value="ECO:0007669"/>
    <property type="project" value="UniProtKB-SubCell"/>
</dbReference>
<evidence type="ECO:0000256" key="4">
    <source>
        <dbReference type="ARBA" id="ARBA00022475"/>
    </source>
</evidence>
<name>A0A9D2PTJ0_9FIRM</name>
<dbReference type="GO" id="GO:0015420">
    <property type="term" value="F:ABC-type vitamin B12 transporter activity"/>
    <property type="evidence" value="ECO:0007669"/>
    <property type="project" value="UniProtKB-UniRule"/>
</dbReference>
<keyword evidence="5 9" id="KW-0169">Cobalamin biosynthesis</keyword>
<comment type="caution">
    <text evidence="10">The sequence shown here is derived from an EMBL/GenBank/DDBJ whole genome shotgun (WGS) entry which is preliminary data.</text>
</comment>
<evidence type="ECO:0000256" key="2">
    <source>
        <dbReference type="ARBA" id="ARBA00004953"/>
    </source>
</evidence>
<comment type="function">
    <text evidence="9">Converts cobyric acid to cobinamide by the addition of aminopropanol on the F carboxylic group.</text>
</comment>
<evidence type="ECO:0000256" key="7">
    <source>
        <dbReference type="ARBA" id="ARBA00022989"/>
    </source>
</evidence>